<dbReference type="AlphaFoldDB" id="M3V028"/>
<name>M3V028_GORML</name>
<dbReference type="InterPro" id="IPR054342">
    <property type="entry name" value="TY-Chap_C"/>
</dbReference>
<evidence type="ECO:0000313" key="3">
    <source>
        <dbReference type="Proteomes" id="UP000035009"/>
    </source>
</evidence>
<comment type="caution">
    <text evidence="2">The sequence shown here is derived from an EMBL/GenBank/DDBJ whole genome shotgun (WGS) entry which is preliminary data.</text>
</comment>
<gene>
    <name evidence="2" type="ORF">GM1_042_00080</name>
</gene>
<reference evidence="2 3" key="1">
    <citation type="submission" date="2013-02" db="EMBL/GenBank/DDBJ databases">
        <title>Whole genome shotgun sequence of Gordonia malaquae NBRC 108250.</title>
        <authorList>
            <person name="Yoshida I."/>
            <person name="Hosoyama A."/>
            <person name="Tsuchikane K."/>
            <person name="Ando Y."/>
            <person name="Baba S."/>
            <person name="Ohji S."/>
            <person name="Hamada M."/>
            <person name="Tamura T."/>
            <person name="Yamazoe A."/>
            <person name="Yamazaki S."/>
            <person name="Fujita N."/>
        </authorList>
    </citation>
    <scope>NUCLEOTIDE SEQUENCE [LARGE SCALE GENOMIC DNA]</scope>
    <source>
        <strain evidence="2 3">NBRC 108250</strain>
    </source>
</reference>
<dbReference type="STRING" id="410332.SAMN04488550_3685"/>
<organism evidence="2 3">
    <name type="scientific">Gordonia malaquae NBRC 108250</name>
    <dbReference type="NCBI Taxonomy" id="1223542"/>
    <lineage>
        <taxon>Bacteria</taxon>
        <taxon>Bacillati</taxon>
        <taxon>Actinomycetota</taxon>
        <taxon>Actinomycetes</taxon>
        <taxon>Mycobacteriales</taxon>
        <taxon>Gordoniaceae</taxon>
        <taxon>Gordonia</taxon>
    </lineage>
</organism>
<dbReference type="Proteomes" id="UP000035009">
    <property type="component" value="Unassembled WGS sequence"/>
</dbReference>
<proteinExistence type="predicted"/>
<evidence type="ECO:0000313" key="2">
    <source>
        <dbReference type="EMBL" id="GAC81692.1"/>
    </source>
</evidence>
<sequence>MTLSTADIADACRGDRLQGLITQCYDEHLELAELADDAAAEGDLDAHGFYSQESAAWRATAQILRTMAADPLLHRTAGAA</sequence>
<protein>
    <recommendedName>
        <fullName evidence="1">TY-Chap C-terminal domain-containing protein</fullName>
    </recommendedName>
</protein>
<keyword evidence="3" id="KW-1185">Reference proteome</keyword>
<dbReference type="eggNOG" id="ENOG5031VXZ">
    <property type="taxonomic scope" value="Bacteria"/>
</dbReference>
<dbReference type="EMBL" id="BAOP01000042">
    <property type="protein sequence ID" value="GAC81692.1"/>
    <property type="molecule type" value="Genomic_DNA"/>
</dbReference>
<dbReference type="Pfam" id="PF22554">
    <property type="entry name" value="Chap-C"/>
    <property type="match status" value="1"/>
</dbReference>
<feature type="domain" description="TY-Chap C-terminal" evidence="1">
    <location>
        <begin position="2"/>
        <end position="68"/>
    </location>
</feature>
<evidence type="ECO:0000259" key="1">
    <source>
        <dbReference type="Pfam" id="PF22554"/>
    </source>
</evidence>
<accession>M3V028</accession>